<dbReference type="Gene3D" id="3.40.50.720">
    <property type="entry name" value="NAD(P)-binding Rossmann-like Domain"/>
    <property type="match status" value="1"/>
</dbReference>
<dbReference type="AlphaFoldDB" id="A0A1W1BRX2"/>
<organism evidence="2">
    <name type="scientific">hydrothermal vent metagenome</name>
    <dbReference type="NCBI Taxonomy" id="652676"/>
    <lineage>
        <taxon>unclassified sequences</taxon>
        <taxon>metagenomes</taxon>
        <taxon>ecological metagenomes</taxon>
    </lineage>
</organism>
<gene>
    <name evidence="2" type="ORF">MNB_SM-6-134</name>
</gene>
<proteinExistence type="predicted"/>
<dbReference type="Pfam" id="PF00899">
    <property type="entry name" value="ThiF"/>
    <property type="match status" value="1"/>
</dbReference>
<feature type="domain" description="THIF-type NAD/FAD binding fold" evidence="1">
    <location>
        <begin position="7"/>
        <end position="137"/>
    </location>
</feature>
<dbReference type="PANTHER" id="PTHR43267">
    <property type="entry name" value="TRNA THREONYLCARBAMOYLADENOSINE DEHYDRATASE"/>
    <property type="match status" value="1"/>
</dbReference>
<dbReference type="PANTHER" id="PTHR43267:SF1">
    <property type="entry name" value="TRNA THREONYLCARBAMOYLADENOSINE DEHYDRATASE"/>
    <property type="match status" value="1"/>
</dbReference>
<evidence type="ECO:0000313" key="2">
    <source>
        <dbReference type="EMBL" id="SFV56235.1"/>
    </source>
</evidence>
<dbReference type="SUPFAM" id="SSF69572">
    <property type="entry name" value="Activating enzymes of the ubiquitin-like proteins"/>
    <property type="match status" value="1"/>
</dbReference>
<sequence>MQKYDRIKLILKEDFNKLEDAKILLLGVGGVGGFCLDCLYRSGVKDITIVDFDTFDVTNQNRQIWSELHEGEVKVEALKKHYPETKIINTRIDEAWVDDFDFEPYDLVLDAIDERNAKLALAQKCYKKLISSFGSAKRLDPTKVQVDDIWKSYGDRFGAKIRYELKKRGFKKKYKVIFSSEEAQVKEKGSFVGVTAAFGLVMCAQAIKEIRKKDV</sequence>
<dbReference type="InterPro" id="IPR045886">
    <property type="entry name" value="ThiF/MoeB/HesA"/>
</dbReference>
<dbReference type="InterPro" id="IPR035985">
    <property type="entry name" value="Ubiquitin-activating_enz"/>
</dbReference>
<dbReference type="GO" id="GO:0008641">
    <property type="term" value="F:ubiquitin-like modifier activating enzyme activity"/>
    <property type="evidence" value="ECO:0007669"/>
    <property type="project" value="InterPro"/>
</dbReference>
<dbReference type="GO" id="GO:0061504">
    <property type="term" value="P:cyclic threonylcarbamoyladenosine biosynthetic process"/>
    <property type="evidence" value="ECO:0007669"/>
    <property type="project" value="TreeGrafter"/>
</dbReference>
<accession>A0A1W1BRX2</accession>
<dbReference type="EMBL" id="FPHK01000020">
    <property type="protein sequence ID" value="SFV56235.1"/>
    <property type="molecule type" value="Genomic_DNA"/>
</dbReference>
<reference evidence="2" key="1">
    <citation type="submission" date="2016-10" db="EMBL/GenBank/DDBJ databases">
        <authorList>
            <person name="de Groot N.N."/>
        </authorList>
    </citation>
    <scope>NUCLEOTIDE SEQUENCE</scope>
</reference>
<evidence type="ECO:0000259" key="1">
    <source>
        <dbReference type="Pfam" id="PF00899"/>
    </source>
</evidence>
<dbReference type="GO" id="GO:0061503">
    <property type="term" value="F:tRNA threonylcarbamoyladenosine dehydratase"/>
    <property type="evidence" value="ECO:0007669"/>
    <property type="project" value="TreeGrafter"/>
</dbReference>
<protein>
    <submittedName>
        <fullName evidence="2">MoeB/thiF family protein</fullName>
    </submittedName>
</protein>
<dbReference type="InterPro" id="IPR000594">
    <property type="entry name" value="ThiF_NAD_FAD-bd"/>
</dbReference>
<name>A0A1W1BRX2_9ZZZZ</name>